<proteinExistence type="predicted"/>
<reference evidence="1 2" key="1">
    <citation type="submission" date="2014-06" db="EMBL/GenBank/DDBJ databases">
        <title>Genome evolution of avian class.</title>
        <authorList>
            <person name="Zhang G."/>
            <person name="Li C."/>
        </authorList>
    </citation>
    <scope>NUCLEOTIDE SEQUENCE [LARGE SCALE GENOMIC DNA]</scope>
    <source>
        <strain evidence="1">BGI_N309</strain>
    </source>
</reference>
<evidence type="ECO:0000313" key="1">
    <source>
        <dbReference type="EMBL" id="KGL79200.1"/>
    </source>
</evidence>
<organism evidence="1 2">
    <name type="scientific">Tinamus guttatus</name>
    <name type="common">White-throated tinamou</name>
    <dbReference type="NCBI Taxonomy" id="94827"/>
    <lineage>
        <taxon>Eukaryota</taxon>
        <taxon>Metazoa</taxon>
        <taxon>Chordata</taxon>
        <taxon>Craniata</taxon>
        <taxon>Vertebrata</taxon>
        <taxon>Euteleostomi</taxon>
        <taxon>Archelosauria</taxon>
        <taxon>Archosauria</taxon>
        <taxon>Dinosauria</taxon>
        <taxon>Saurischia</taxon>
        <taxon>Theropoda</taxon>
        <taxon>Coelurosauria</taxon>
        <taxon>Aves</taxon>
        <taxon>Palaeognathae</taxon>
        <taxon>Tinamiformes</taxon>
        <taxon>Tinamidae</taxon>
        <taxon>Tinamus</taxon>
    </lineage>
</organism>
<dbReference type="InterPro" id="IPR011989">
    <property type="entry name" value="ARM-like"/>
</dbReference>
<dbReference type="KEGG" id="tgt:104570432"/>
<dbReference type="PANTHER" id="PTHR15599:SF1">
    <property type="entry name" value="RADIAL SPOKE HEAD 14 HOMOLOG"/>
    <property type="match status" value="1"/>
</dbReference>
<dbReference type="InterPro" id="IPR016024">
    <property type="entry name" value="ARM-type_fold"/>
</dbReference>
<dbReference type="Proteomes" id="UP000053641">
    <property type="component" value="Unassembled WGS sequence"/>
</dbReference>
<name>A0A099ZEC1_TINGU</name>
<evidence type="ECO:0000313" key="2">
    <source>
        <dbReference type="Proteomes" id="UP000053641"/>
    </source>
</evidence>
<dbReference type="STRING" id="94827.A0A099ZEC1"/>
<dbReference type="Gene3D" id="1.25.10.10">
    <property type="entry name" value="Leucine-rich Repeat Variant"/>
    <property type="match status" value="1"/>
</dbReference>
<accession>A0A099ZEC1</accession>
<dbReference type="EMBL" id="KL891807">
    <property type="protein sequence ID" value="KGL79200.1"/>
    <property type="molecule type" value="Genomic_DNA"/>
</dbReference>
<dbReference type="Pfam" id="PF13646">
    <property type="entry name" value="HEAT_2"/>
    <property type="match status" value="1"/>
</dbReference>
<dbReference type="SUPFAM" id="SSF48371">
    <property type="entry name" value="ARM repeat"/>
    <property type="match status" value="1"/>
</dbReference>
<dbReference type="PANTHER" id="PTHR15599">
    <property type="entry name" value="RTDR1"/>
    <property type="match status" value="1"/>
</dbReference>
<gene>
    <name evidence="1" type="ORF">N309_05154</name>
</gene>
<dbReference type="InterPro" id="IPR042856">
    <property type="entry name" value="RSP14"/>
</dbReference>
<protein>
    <submittedName>
        <fullName evidence="1">Rhabdoid tumor deletion region protein 1</fullName>
    </submittedName>
</protein>
<dbReference type="AlphaFoldDB" id="A0A099ZEC1"/>
<dbReference type="SMART" id="SM00185">
    <property type="entry name" value="ARM"/>
    <property type="match status" value="3"/>
</dbReference>
<keyword evidence="2" id="KW-1185">Reference proteome</keyword>
<dbReference type="OrthoDB" id="409644at2759"/>
<sequence length="340" mass="37281">MAHARISAQLPPDIDPTKAPLAFGERALPKLNEELQAPELLTRQRALMALCDLLHDPENVYQAIDLGFFDNLKILLLDSDSTIRQKSTEALYIMATHNVGRHGFVQNRVIPALAELLDDPVDICRKNVHQSFEMMARLPEGAIDILHAGLIPSLVYQLKTELDEIQELILDTLANCLCVEASEALASGAITTLKEKLAHPSVAIRSKAAWVLLGISIHPEGKTMVFEEDVIPVLVSLLEDTEPEVQAKAAGALMFATVTPQGRYSALGAEAIPALLKLVAGERREARLSAVKVLTMLAELPEGRQILLRHVAAFERCLNDPSEAVRRAAETAIRVIKWTP</sequence>
<dbReference type="InterPro" id="IPR000225">
    <property type="entry name" value="Armadillo"/>
</dbReference>